<dbReference type="PANTHER" id="PTHR43695">
    <property type="entry name" value="PUTATIVE (AFU_ORTHOLOGUE AFUA_2G17250)-RELATED"/>
    <property type="match status" value="1"/>
</dbReference>
<dbReference type="PANTHER" id="PTHR43695:SF1">
    <property type="entry name" value="RHAMNOGALACTURONAN ACETYLESTERASE"/>
    <property type="match status" value="1"/>
</dbReference>
<dbReference type="GO" id="GO:0005975">
    <property type="term" value="P:carbohydrate metabolic process"/>
    <property type="evidence" value="ECO:0007669"/>
    <property type="project" value="InterPro"/>
</dbReference>
<feature type="compositionally biased region" description="Low complexity" evidence="4">
    <location>
        <begin position="88"/>
        <end position="115"/>
    </location>
</feature>
<dbReference type="SUPFAM" id="SSF57180">
    <property type="entry name" value="Cellulose-binding domain"/>
    <property type="match status" value="1"/>
</dbReference>
<comment type="caution">
    <text evidence="7">The sequence shown here is derived from an EMBL/GenBank/DDBJ whole genome shotgun (WGS) entry which is preliminary data.</text>
</comment>
<organism evidence="7 8">
    <name type="scientific">Neocallimastix californiae</name>
    <dbReference type="NCBI Taxonomy" id="1754190"/>
    <lineage>
        <taxon>Eukaryota</taxon>
        <taxon>Fungi</taxon>
        <taxon>Fungi incertae sedis</taxon>
        <taxon>Chytridiomycota</taxon>
        <taxon>Chytridiomycota incertae sedis</taxon>
        <taxon>Neocallimastigomycetes</taxon>
        <taxon>Neocallimastigales</taxon>
        <taxon>Neocallimastigaceae</taxon>
        <taxon>Neocallimastix</taxon>
    </lineage>
</organism>
<evidence type="ECO:0000313" key="7">
    <source>
        <dbReference type="EMBL" id="ORY30883.1"/>
    </source>
</evidence>
<dbReference type="AlphaFoldDB" id="A0A1Y2B7S5"/>
<dbReference type="InterPro" id="IPR013830">
    <property type="entry name" value="SGNH_hydro"/>
</dbReference>
<evidence type="ECO:0000313" key="8">
    <source>
        <dbReference type="Proteomes" id="UP000193920"/>
    </source>
</evidence>
<accession>A0A1Y2B7S5</accession>
<proteinExistence type="inferred from homology"/>
<dbReference type="OrthoDB" id="2141316at2759"/>
<dbReference type="EMBL" id="MCOG01000172">
    <property type="protein sequence ID" value="ORY30883.1"/>
    <property type="molecule type" value="Genomic_DNA"/>
</dbReference>
<dbReference type="Pfam" id="PF13472">
    <property type="entry name" value="Lipase_GDSL_2"/>
    <property type="match status" value="1"/>
</dbReference>
<dbReference type="SMART" id="SM00236">
    <property type="entry name" value="fCBD"/>
    <property type="match status" value="1"/>
</dbReference>
<comment type="similarity">
    <text evidence="1">Belongs to the 'GDSL' lipolytic enzyme family.</text>
</comment>
<dbReference type="PROSITE" id="PS00562">
    <property type="entry name" value="CBM1_1"/>
    <property type="match status" value="1"/>
</dbReference>
<dbReference type="InterPro" id="IPR036514">
    <property type="entry name" value="SGNH_hydro_sf"/>
</dbReference>
<dbReference type="CDD" id="cd01821">
    <property type="entry name" value="Rhamnogalacturan_acetylesterase_like"/>
    <property type="match status" value="1"/>
</dbReference>
<feature type="domain" description="CBM1" evidence="6">
    <location>
        <begin position="20"/>
        <end position="56"/>
    </location>
</feature>
<feature type="compositionally biased region" description="Low complexity" evidence="4">
    <location>
        <begin position="60"/>
        <end position="80"/>
    </location>
</feature>
<keyword evidence="3 7" id="KW-0378">Hydrolase</keyword>
<dbReference type="STRING" id="1754190.A0A1Y2B7S5"/>
<dbReference type="GO" id="GO:0030248">
    <property type="term" value="F:cellulose binding"/>
    <property type="evidence" value="ECO:0007669"/>
    <property type="project" value="InterPro"/>
</dbReference>
<keyword evidence="2 5" id="KW-0732">Signal</keyword>
<dbReference type="Proteomes" id="UP000193920">
    <property type="component" value="Unassembled WGS sequence"/>
</dbReference>
<dbReference type="GO" id="GO:0005576">
    <property type="term" value="C:extracellular region"/>
    <property type="evidence" value="ECO:0007669"/>
    <property type="project" value="InterPro"/>
</dbReference>
<feature type="region of interest" description="Disordered" evidence="4">
    <location>
        <begin position="59"/>
        <end position="115"/>
    </location>
</feature>
<dbReference type="Pfam" id="PF00734">
    <property type="entry name" value="CBM_1"/>
    <property type="match status" value="1"/>
</dbReference>
<dbReference type="Gene3D" id="3.40.50.1110">
    <property type="entry name" value="SGNH hydrolase"/>
    <property type="match status" value="1"/>
</dbReference>
<gene>
    <name evidence="7" type="ORF">LY90DRAFT_705397</name>
</gene>
<evidence type="ECO:0000256" key="5">
    <source>
        <dbReference type="SAM" id="SignalP"/>
    </source>
</evidence>
<keyword evidence="8" id="KW-1185">Reference proteome</keyword>
<dbReference type="SUPFAM" id="SSF52266">
    <property type="entry name" value="SGNH hydrolase"/>
    <property type="match status" value="1"/>
</dbReference>
<evidence type="ECO:0000259" key="6">
    <source>
        <dbReference type="PROSITE" id="PS51164"/>
    </source>
</evidence>
<evidence type="ECO:0000256" key="3">
    <source>
        <dbReference type="ARBA" id="ARBA00022801"/>
    </source>
</evidence>
<dbReference type="InterPro" id="IPR000254">
    <property type="entry name" value="CBD"/>
</dbReference>
<dbReference type="GO" id="GO:0016787">
    <property type="term" value="F:hydrolase activity"/>
    <property type="evidence" value="ECO:0007669"/>
    <property type="project" value="UniProtKB-KW"/>
</dbReference>
<protein>
    <submittedName>
        <fullName evidence="7">SGNH hydrolase</fullName>
    </submittedName>
</protein>
<sequence>MKFINIIAYSLSIVGLANAACNGAYAQCGGVNFKGENCCVNGYTCKVLSDWYHQCVPGTTNNKSNNNNNGNTAKNNAAAPAPAPSPPKNNNNNNNNNVVLPPKNPPNNANNNNNAGANKIGTIYIAGDSTADNNGANNGKTAGWGKYLGDYFSVPVNNQAKSGQSARTFWRDGRWNALIKNVRKGDYVLIEFGHNDTGGPNTAAKKGSVVGTGNETVKVGNEIVHTFPWYIRQMAKQVLDKGATPVLMSNTPNFSFNKGKVPASGRFGGYMKLVAEEMKIPFIDHYNYIARQWEKLGENNIKSKNWFPTDYKHTAPGAADFNAQMIVNAAKCQNIKDLVSALNTKGNQVKYSCSV</sequence>
<feature type="chain" id="PRO_5013186397" evidence="5">
    <location>
        <begin position="20"/>
        <end position="355"/>
    </location>
</feature>
<feature type="signal peptide" evidence="5">
    <location>
        <begin position="1"/>
        <end position="19"/>
    </location>
</feature>
<dbReference type="InterPro" id="IPR035971">
    <property type="entry name" value="CBD_sf"/>
</dbReference>
<dbReference type="InterPro" id="IPR037459">
    <property type="entry name" value="RhgT-like"/>
</dbReference>
<dbReference type="PROSITE" id="PS51164">
    <property type="entry name" value="CBM1_2"/>
    <property type="match status" value="1"/>
</dbReference>
<evidence type="ECO:0000256" key="1">
    <source>
        <dbReference type="ARBA" id="ARBA00008668"/>
    </source>
</evidence>
<reference evidence="7 8" key="1">
    <citation type="submission" date="2016-08" db="EMBL/GenBank/DDBJ databases">
        <title>A Parts List for Fungal Cellulosomes Revealed by Comparative Genomics.</title>
        <authorList>
            <consortium name="DOE Joint Genome Institute"/>
            <person name="Haitjema C.H."/>
            <person name="Gilmore S.P."/>
            <person name="Henske J.K."/>
            <person name="Solomon K.V."/>
            <person name="De Groot R."/>
            <person name="Kuo A."/>
            <person name="Mondo S.J."/>
            <person name="Salamov A.A."/>
            <person name="Labutti K."/>
            <person name="Zhao Z."/>
            <person name="Chiniquy J."/>
            <person name="Barry K."/>
            <person name="Brewer H.M."/>
            <person name="Purvine S.O."/>
            <person name="Wright A.T."/>
            <person name="Boxma B."/>
            <person name="Van Alen T."/>
            <person name="Hackstein J.H."/>
            <person name="Baker S.E."/>
            <person name="Grigoriev I.V."/>
            <person name="O'Malley M.A."/>
        </authorList>
    </citation>
    <scope>NUCLEOTIDE SEQUENCE [LARGE SCALE GENOMIC DNA]</scope>
    <source>
        <strain evidence="7 8">G1</strain>
    </source>
</reference>
<name>A0A1Y2B7S5_9FUNG</name>
<evidence type="ECO:0000256" key="2">
    <source>
        <dbReference type="ARBA" id="ARBA00022729"/>
    </source>
</evidence>
<evidence type="ECO:0000256" key="4">
    <source>
        <dbReference type="SAM" id="MobiDB-lite"/>
    </source>
</evidence>